<dbReference type="EMBL" id="RJVU01027559">
    <property type="protein sequence ID" value="ROL49103.1"/>
    <property type="molecule type" value="Genomic_DNA"/>
</dbReference>
<keyword evidence="2" id="KW-1185">Reference proteome</keyword>
<name>A0A3N0YSC4_ANAGA</name>
<proteinExistence type="predicted"/>
<evidence type="ECO:0000313" key="2">
    <source>
        <dbReference type="Proteomes" id="UP000281406"/>
    </source>
</evidence>
<sequence>MEIWYLTSGVGGQEASMGRERLTAKDIERERQMELEQGRMCRVVSTKNKLLRVCGTRSGAQGPLIEGCNKSGPDAN</sequence>
<organism evidence="1 2">
    <name type="scientific">Anabarilius grahami</name>
    <name type="common">Kanglang fish</name>
    <name type="synonym">Barilius grahami</name>
    <dbReference type="NCBI Taxonomy" id="495550"/>
    <lineage>
        <taxon>Eukaryota</taxon>
        <taxon>Metazoa</taxon>
        <taxon>Chordata</taxon>
        <taxon>Craniata</taxon>
        <taxon>Vertebrata</taxon>
        <taxon>Euteleostomi</taxon>
        <taxon>Actinopterygii</taxon>
        <taxon>Neopterygii</taxon>
        <taxon>Teleostei</taxon>
        <taxon>Ostariophysi</taxon>
        <taxon>Cypriniformes</taxon>
        <taxon>Xenocyprididae</taxon>
        <taxon>Xenocypridinae</taxon>
        <taxon>Xenocypridinae incertae sedis</taxon>
        <taxon>Anabarilius</taxon>
    </lineage>
</organism>
<reference evidence="1 2" key="1">
    <citation type="submission" date="2018-10" db="EMBL/GenBank/DDBJ databases">
        <title>Genome assembly for a Yunnan-Guizhou Plateau 3E fish, Anabarilius grahami (Regan), and its evolutionary and genetic applications.</title>
        <authorList>
            <person name="Jiang W."/>
        </authorList>
    </citation>
    <scope>NUCLEOTIDE SEQUENCE [LARGE SCALE GENOMIC DNA]</scope>
    <source>
        <strain evidence="1">AG-KIZ</strain>
        <tissue evidence="1">Muscle</tissue>
    </source>
</reference>
<evidence type="ECO:0000313" key="1">
    <source>
        <dbReference type="EMBL" id="ROL49103.1"/>
    </source>
</evidence>
<accession>A0A3N0YSC4</accession>
<comment type="caution">
    <text evidence="1">The sequence shown here is derived from an EMBL/GenBank/DDBJ whole genome shotgun (WGS) entry which is preliminary data.</text>
</comment>
<protein>
    <submittedName>
        <fullName evidence="1">Uncharacterized protein</fullName>
    </submittedName>
</protein>
<gene>
    <name evidence="1" type="ORF">DPX16_16718</name>
</gene>
<dbReference type="AlphaFoldDB" id="A0A3N0YSC4"/>
<dbReference type="Proteomes" id="UP000281406">
    <property type="component" value="Unassembled WGS sequence"/>
</dbReference>